<evidence type="ECO:0000256" key="1">
    <source>
        <dbReference type="ARBA" id="ARBA00007521"/>
    </source>
</evidence>
<dbReference type="GO" id="GO:0003677">
    <property type="term" value="F:DNA binding"/>
    <property type="evidence" value="ECO:0007669"/>
    <property type="project" value="InterPro"/>
</dbReference>
<sequence length="217" mass="24195">MARCFEGIKGLDSGSWAWRRIAVDPDETPILSAPRYRDAMSTSFERLLGGLRRLLRPSGTVTTSRSTRTAPPPGRGAPTGVAPYPGDATSLPDTTYAPRRDGEADPGEIVWTWVPYEEDHTQGKDRPVLVIGREGGWLVVLPLTSKDHDRDERQERASGREWVDIGAGPWDRQGRPSEVRVNRLVRVAPDSIRREGAVLPRARYDEVIAAARAHRRR</sequence>
<dbReference type="Pfam" id="PF02452">
    <property type="entry name" value="PemK_toxin"/>
    <property type="match status" value="1"/>
</dbReference>
<evidence type="ECO:0000313" key="4">
    <source>
        <dbReference type="EMBL" id="EWT03451.1"/>
    </source>
</evidence>
<dbReference type="InterPro" id="IPR011067">
    <property type="entry name" value="Plasmid_toxin/cell-grow_inhib"/>
</dbReference>
<dbReference type="SUPFAM" id="SSF50118">
    <property type="entry name" value="Cell growth inhibitor/plasmid maintenance toxic component"/>
    <property type="match status" value="1"/>
</dbReference>
<dbReference type="InterPro" id="IPR003477">
    <property type="entry name" value="PemK-like"/>
</dbReference>
<proteinExistence type="inferred from homology"/>
<gene>
    <name evidence="4" type="ORF">N865_17145</name>
</gene>
<dbReference type="STRING" id="1386089.N865_17145"/>
<comment type="similarity">
    <text evidence="1">Belongs to the PemK/MazF family.</text>
</comment>
<accession>W9GB70</accession>
<evidence type="ECO:0000313" key="5">
    <source>
        <dbReference type="Proteomes" id="UP000019489"/>
    </source>
</evidence>
<feature type="compositionally biased region" description="Low complexity" evidence="3">
    <location>
        <begin position="58"/>
        <end position="69"/>
    </location>
</feature>
<dbReference type="eggNOG" id="COG2337">
    <property type="taxonomic scope" value="Bacteria"/>
</dbReference>
<organism evidence="4 5">
    <name type="scientific">Intrasporangium oryzae NRRL B-24470</name>
    <dbReference type="NCBI Taxonomy" id="1386089"/>
    <lineage>
        <taxon>Bacteria</taxon>
        <taxon>Bacillati</taxon>
        <taxon>Actinomycetota</taxon>
        <taxon>Actinomycetes</taxon>
        <taxon>Micrococcales</taxon>
        <taxon>Intrasporangiaceae</taxon>
        <taxon>Intrasporangium</taxon>
    </lineage>
</organism>
<dbReference type="Proteomes" id="UP000019489">
    <property type="component" value="Unassembled WGS sequence"/>
</dbReference>
<feature type="region of interest" description="Disordered" evidence="3">
    <location>
        <begin position="58"/>
        <end position="104"/>
    </location>
</feature>
<protein>
    <submittedName>
        <fullName evidence="4">Growth inhibitor PemK</fullName>
    </submittedName>
</protein>
<reference evidence="4 5" key="1">
    <citation type="submission" date="2013-08" db="EMBL/GenBank/DDBJ databases">
        <title>Intrasporangium oryzae NRRL B-24470.</title>
        <authorList>
            <person name="Liu H."/>
            <person name="Wang G."/>
        </authorList>
    </citation>
    <scope>NUCLEOTIDE SEQUENCE [LARGE SCALE GENOMIC DNA]</scope>
    <source>
        <strain evidence="4 5">NRRL B-24470</strain>
    </source>
</reference>
<keyword evidence="5" id="KW-1185">Reference proteome</keyword>
<evidence type="ECO:0000256" key="3">
    <source>
        <dbReference type="SAM" id="MobiDB-lite"/>
    </source>
</evidence>
<dbReference type="AlphaFoldDB" id="W9GB70"/>
<name>W9GB70_9MICO</name>
<dbReference type="PATRIC" id="fig|1386089.3.peg.256"/>
<dbReference type="EMBL" id="AWSA01000002">
    <property type="protein sequence ID" value="EWT03451.1"/>
    <property type="molecule type" value="Genomic_DNA"/>
</dbReference>
<comment type="caution">
    <text evidence="4">The sequence shown here is derived from an EMBL/GenBank/DDBJ whole genome shotgun (WGS) entry which is preliminary data.</text>
</comment>
<keyword evidence="2" id="KW-1277">Toxin-antitoxin system</keyword>
<dbReference type="Gene3D" id="2.30.30.110">
    <property type="match status" value="1"/>
</dbReference>
<evidence type="ECO:0000256" key="2">
    <source>
        <dbReference type="ARBA" id="ARBA00022649"/>
    </source>
</evidence>